<feature type="compositionally biased region" description="Acidic residues" evidence="1">
    <location>
        <begin position="155"/>
        <end position="170"/>
    </location>
</feature>
<proteinExistence type="predicted"/>
<feature type="compositionally biased region" description="Low complexity" evidence="1">
    <location>
        <begin position="122"/>
        <end position="132"/>
    </location>
</feature>
<dbReference type="AlphaFoldDB" id="A0A7H9DZI7"/>
<feature type="compositionally biased region" description="Basic and acidic residues" evidence="1">
    <location>
        <begin position="134"/>
        <end position="154"/>
    </location>
</feature>
<name>A0A7H9DZI7_ANAPH</name>
<feature type="compositionally biased region" description="Basic and acidic residues" evidence="1">
    <location>
        <begin position="74"/>
        <end position="94"/>
    </location>
</feature>
<reference evidence="3 4" key="1">
    <citation type="submission" date="2019-12" db="EMBL/GenBank/DDBJ databases">
        <title>A sheep strain of Anaplasma phagocytophilum contains multiple genomes.</title>
        <authorList>
            <person name="Barbet A.F."/>
            <person name="Crosby F.L."/>
            <person name="Eskeland S."/>
            <person name="Stuen S."/>
            <person name="Granquist E.G."/>
            <person name="Munderloh U.G."/>
        </authorList>
    </citation>
    <scope>NUCLEOTIDE SEQUENCE [LARGE SCALE GENOMIC DNA]</scope>
    <source>
        <strain evidence="3 4">Norway Variant 1</strain>
    </source>
</reference>
<dbReference type="Proteomes" id="UP000510938">
    <property type="component" value="Chromosome"/>
</dbReference>
<gene>
    <name evidence="3" type="ORF">O998_04515</name>
</gene>
<feature type="transmembrane region" description="Helical" evidence="2">
    <location>
        <begin position="825"/>
        <end position="848"/>
    </location>
</feature>
<accession>A0A7H9DZI7</accession>
<evidence type="ECO:0000313" key="3">
    <source>
        <dbReference type="EMBL" id="QLL66994.1"/>
    </source>
</evidence>
<dbReference type="EMBL" id="CP046639">
    <property type="protein sequence ID" value="QLL66994.1"/>
    <property type="molecule type" value="Genomic_DNA"/>
</dbReference>
<feature type="compositionally biased region" description="Basic and acidic residues" evidence="1">
    <location>
        <begin position="110"/>
        <end position="121"/>
    </location>
</feature>
<feature type="compositionally biased region" description="Basic and acidic residues" evidence="1">
    <location>
        <begin position="38"/>
        <end position="61"/>
    </location>
</feature>
<evidence type="ECO:0000313" key="4">
    <source>
        <dbReference type="Proteomes" id="UP000510938"/>
    </source>
</evidence>
<feature type="compositionally biased region" description="Acidic residues" evidence="1">
    <location>
        <begin position="95"/>
        <end position="109"/>
    </location>
</feature>
<protein>
    <submittedName>
        <fullName evidence="3">Uncharacterized protein</fullName>
    </submittedName>
</protein>
<evidence type="ECO:0000256" key="1">
    <source>
        <dbReference type="SAM" id="MobiDB-lite"/>
    </source>
</evidence>
<organism evidence="3 4">
    <name type="scientific">Anaplasma phagocytophilum str. Norway variant1</name>
    <dbReference type="NCBI Taxonomy" id="1392506"/>
    <lineage>
        <taxon>Bacteria</taxon>
        <taxon>Pseudomonadati</taxon>
        <taxon>Pseudomonadota</taxon>
        <taxon>Alphaproteobacteria</taxon>
        <taxon>Rickettsiales</taxon>
        <taxon>Anaplasmataceae</taxon>
        <taxon>Anaplasma</taxon>
        <taxon>phagocytophilum group</taxon>
    </lineage>
</organism>
<feature type="region of interest" description="Disordered" evidence="1">
    <location>
        <begin position="37"/>
        <end position="181"/>
    </location>
</feature>
<feature type="compositionally biased region" description="Low complexity" evidence="1">
    <location>
        <begin position="62"/>
        <end position="72"/>
    </location>
</feature>
<evidence type="ECO:0000256" key="2">
    <source>
        <dbReference type="SAM" id="Phobius"/>
    </source>
</evidence>
<keyword evidence="2" id="KW-0472">Membrane</keyword>
<sequence length="931" mass="102838">MQKLLKLVRAISNAITSGMTYMHRNIGTYVVDEPGSDAEYHSSDAGGNRDGKRDNRTDTGNDRTNTSNNNSDAGNERTDVGNDRADTSDNHGDAGDDLGDASGDIEDDRDDKRDNRTDTGNDRTNTSNNNSDAGNERTDVGNDRADTSDNHGDAGDDLGDASGDIEDDRDDKDYESTAEEPWQVGGRRLYKITQDFLEERQTFFSQNNFGYNRKNSGNVVKEHSLVTDEANNSKVFQCFMGNKTRFWASGDKAFCVYYHECAQGYDMYVHFFRGNESRVISSKVNSAPFSVEHVESYEPVFAVFEGNDEYRITFVHVEDQNISPWEESSKRSNAMVISQYVTWVAANDSLIVRGRSYRLEGASDDLYRNPLAVLHDVKGDVLVAGKYKGDSRLSATDQGYFLWRFSAETLAPVIRRNRMSQDIRSYLFRRFGGSSLERPDHLVMWNRGNDRLALTYIGNFLSVKDQEYYHPYKAFDAVFFRNKATARLMVLRQCLIGTSLCNIEARGVVLTAERIKLLKGIIVGRERYLFYVTRSLGTLLTEGLSVAVLGEVTYTVFEDIVPIRFSASALNLKRDVDGAHVEVMLLDTASSHVHVYRIDLRQLKSKVGCNIEAFSINCRNLDVQGMIALSGREVHEVLSAIKESGVVIKGITAVEWNNSDFSTPRMYAFKASIVNHSHAGVRDFAVRDPTVWVTMGSQTGIEEKTTQVRDLLSQGTEGDRNTVLSAIERSSTVAVLPSRASLSTFTNGSMEVAALRMQGNAHRSSTTDGVEVTDTHSLVHTTAQYGAENSSANGLLNSNASAVGNGLSINRYSEQNSYFGVGEGIIVLGALGIIIALIVAIYAIVTYVRNRSTGYRAEVAGNVPEGAIASSAYVALGEYNFGEYDEERASERNATLDVALPIETHACSAVDCVLCKEVESTSMFSQATSKL</sequence>
<keyword evidence="2" id="KW-0812">Transmembrane</keyword>
<keyword evidence="2" id="KW-1133">Transmembrane helix</keyword>